<accession>A0A7S0DHJ6</accession>
<proteinExistence type="predicted"/>
<keyword evidence="1" id="KW-0472">Membrane</keyword>
<feature type="transmembrane region" description="Helical" evidence="1">
    <location>
        <begin position="228"/>
        <end position="251"/>
    </location>
</feature>
<reference evidence="2" key="1">
    <citation type="submission" date="2021-01" db="EMBL/GenBank/DDBJ databases">
        <authorList>
            <person name="Corre E."/>
            <person name="Pelletier E."/>
            <person name="Niang G."/>
            <person name="Scheremetjew M."/>
            <person name="Finn R."/>
            <person name="Kale V."/>
            <person name="Holt S."/>
            <person name="Cochrane G."/>
            <person name="Meng A."/>
            <person name="Brown T."/>
            <person name="Cohen L."/>
        </authorList>
    </citation>
    <scope>NUCLEOTIDE SEQUENCE</scope>
    <source>
        <strain evidence="2">CCMP2058</strain>
    </source>
</reference>
<dbReference type="AlphaFoldDB" id="A0A7S0DHJ6"/>
<gene>
    <name evidence="2" type="ORF">LAMO00422_LOCUS14168</name>
</gene>
<keyword evidence="1" id="KW-1133">Transmembrane helix</keyword>
<sequence>MTDAKSDAKSLSSITLIESYPDFKGITELLERLKNLSMIPKGSSSESFLREQKIKLVAEFADRLPGEIQGAMRSHLGLTEEQKVTSRAVQELSPNEREKLKAEIHVQMFRAFIAALRAKVPLAAQVMSQIQLDIDKSSAEVKRAKVGHLFKCIKESMSRWLEMGSMSTTMAFETLLSHVDDKDHNEKVESAMKDALIEYVVEQNILAFEDIIFEPEETKPKGCCQVTISAVLFVFMYFAHLFASFGVLILLMLGAVFLGLGQIFVLMALLFTCGMVPSVVTAYRSCGLLMTLALKFAQLTLLGIIRPPERRIMYTIWRFFCCSCCSPPPHSHTQLDEDRSPEEMMKATVSNLLDASPLVLGVLDIFRILRNNQVTAKAALGDDYYEWIKNQIMGYVRSFIASINVKKQFKVYTLAQEREREEELKRDVP</sequence>
<dbReference type="EMBL" id="HBEM01020686">
    <property type="protein sequence ID" value="CAD8455224.1"/>
    <property type="molecule type" value="Transcribed_RNA"/>
</dbReference>
<keyword evidence="1" id="KW-0812">Transmembrane</keyword>
<name>A0A7S0DHJ6_9EUKA</name>
<evidence type="ECO:0000256" key="1">
    <source>
        <dbReference type="SAM" id="Phobius"/>
    </source>
</evidence>
<feature type="transmembrane region" description="Helical" evidence="1">
    <location>
        <begin position="263"/>
        <end position="282"/>
    </location>
</feature>
<evidence type="ECO:0000313" key="2">
    <source>
        <dbReference type="EMBL" id="CAD8455224.1"/>
    </source>
</evidence>
<organism evidence="2">
    <name type="scientific">Amorphochlora amoebiformis</name>
    <dbReference type="NCBI Taxonomy" id="1561963"/>
    <lineage>
        <taxon>Eukaryota</taxon>
        <taxon>Sar</taxon>
        <taxon>Rhizaria</taxon>
        <taxon>Cercozoa</taxon>
        <taxon>Chlorarachniophyceae</taxon>
        <taxon>Amorphochlora</taxon>
    </lineage>
</organism>
<protein>
    <submittedName>
        <fullName evidence="2">Uncharacterized protein</fullName>
    </submittedName>
</protein>